<comment type="caution">
    <text evidence="1">The sequence shown here is derived from an EMBL/GenBank/DDBJ whole genome shotgun (WGS) entry which is preliminary data.</text>
</comment>
<protein>
    <submittedName>
        <fullName evidence="1">Uncharacterized protein</fullName>
    </submittedName>
</protein>
<sequence length="39" mass="4483">MYLTQRIPTFCRQLFSYTANLASTRRLCGLLCSCMTMTS</sequence>
<reference evidence="1 2" key="1">
    <citation type="submission" date="2019-05" db="EMBL/GenBank/DDBJ databases">
        <title>Another draft genome of Portunus trituberculatus and its Hox gene families provides insights of decapod evolution.</title>
        <authorList>
            <person name="Jeong J.-H."/>
            <person name="Song I."/>
            <person name="Kim S."/>
            <person name="Choi T."/>
            <person name="Kim D."/>
            <person name="Ryu S."/>
            <person name="Kim W."/>
        </authorList>
    </citation>
    <scope>NUCLEOTIDE SEQUENCE [LARGE SCALE GENOMIC DNA]</scope>
    <source>
        <tissue evidence="1">Muscle</tissue>
    </source>
</reference>
<proteinExistence type="predicted"/>
<evidence type="ECO:0000313" key="1">
    <source>
        <dbReference type="EMBL" id="MPC50505.1"/>
    </source>
</evidence>
<evidence type="ECO:0000313" key="2">
    <source>
        <dbReference type="Proteomes" id="UP000324222"/>
    </source>
</evidence>
<dbReference type="EMBL" id="VSRR010009541">
    <property type="protein sequence ID" value="MPC50505.1"/>
    <property type="molecule type" value="Genomic_DNA"/>
</dbReference>
<dbReference type="Proteomes" id="UP000324222">
    <property type="component" value="Unassembled WGS sequence"/>
</dbReference>
<dbReference type="AlphaFoldDB" id="A0A5B7FYY0"/>
<name>A0A5B7FYY0_PORTR</name>
<gene>
    <name evidence="1" type="ORF">E2C01_044334</name>
</gene>
<keyword evidence="2" id="KW-1185">Reference proteome</keyword>
<organism evidence="1 2">
    <name type="scientific">Portunus trituberculatus</name>
    <name type="common">Swimming crab</name>
    <name type="synonym">Neptunus trituberculatus</name>
    <dbReference type="NCBI Taxonomy" id="210409"/>
    <lineage>
        <taxon>Eukaryota</taxon>
        <taxon>Metazoa</taxon>
        <taxon>Ecdysozoa</taxon>
        <taxon>Arthropoda</taxon>
        <taxon>Crustacea</taxon>
        <taxon>Multicrustacea</taxon>
        <taxon>Malacostraca</taxon>
        <taxon>Eumalacostraca</taxon>
        <taxon>Eucarida</taxon>
        <taxon>Decapoda</taxon>
        <taxon>Pleocyemata</taxon>
        <taxon>Brachyura</taxon>
        <taxon>Eubrachyura</taxon>
        <taxon>Portunoidea</taxon>
        <taxon>Portunidae</taxon>
        <taxon>Portuninae</taxon>
        <taxon>Portunus</taxon>
    </lineage>
</organism>
<accession>A0A5B7FYY0</accession>